<dbReference type="InterPro" id="IPR036113">
    <property type="entry name" value="Asp/Glu-ADT_sf_sub_c"/>
</dbReference>
<dbReference type="Proteomes" id="UP000199433">
    <property type="component" value="Unassembled WGS sequence"/>
</dbReference>
<comment type="catalytic activity">
    <reaction evidence="5 6">
        <text>L-glutamyl-tRNA(Gln) + L-glutamine + ATP + H2O = L-glutaminyl-tRNA(Gln) + L-glutamate + ADP + phosphate + H(+)</text>
        <dbReference type="Rhea" id="RHEA:17521"/>
        <dbReference type="Rhea" id="RHEA-COMP:9681"/>
        <dbReference type="Rhea" id="RHEA-COMP:9684"/>
        <dbReference type="ChEBI" id="CHEBI:15377"/>
        <dbReference type="ChEBI" id="CHEBI:15378"/>
        <dbReference type="ChEBI" id="CHEBI:29985"/>
        <dbReference type="ChEBI" id="CHEBI:30616"/>
        <dbReference type="ChEBI" id="CHEBI:43474"/>
        <dbReference type="ChEBI" id="CHEBI:58359"/>
        <dbReference type="ChEBI" id="CHEBI:78520"/>
        <dbReference type="ChEBI" id="CHEBI:78521"/>
        <dbReference type="ChEBI" id="CHEBI:456216"/>
    </reaction>
</comment>
<dbReference type="EC" id="6.3.5.-" evidence="6"/>
<dbReference type="GO" id="GO:0005524">
    <property type="term" value="F:ATP binding"/>
    <property type="evidence" value="ECO:0007669"/>
    <property type="project" value="UniProtKB-KW"/>
</dbReference>
<dbReference type="STRING" id="426701.SAMN04488098_10449"/>
<dbReference type="EMBL" id="FNFK01000044">
    <property type="protein sequence ID" value="SDK62315.1"/>
    <property type="molecule type" value="Genomic_DNA"/>
</dbReference>
<keyword evidence="6" id="KW-0547">Nucleotide-binding</keyword>
<comment type="similarity">
    <text evidence="1 6">Belongs to the GatC family.</text>
</comment>
<evidence type="ECO:0000256" key="4">
    <source>
        <dbReference type="ARBA" id="ARBA00047380"/>
    </source>
</evidence>
<dbReference type="GO" id="GO:0016740">
    <property type="term" value="F:transferase activity"/>
    <property type="evidence" value="ECO:0007669"/>
    <property type="project" value="UniProtKB-KW"/>
</dbReference>
<evidence type="ECO:0000256" key="5">
    <source>
        <dbReference type="ARBA" id="ARBA00047913"/>
    </source>
</evidence>
<dbReference type="Gene3D" id="1.10.20.60">
    <property type="entry name" value="Glu-tRNAGln amidotransferase C subunit, N-terminal domain"/>
    <property type="match status" value="1"/>
</dbReference>
<dbReference type="RefSeq" id="WP_091268101.1">
    <property type="nucleotide sequence ID" value="NZ_FNFK01000044.1"/>
</dbReference>
<dbReference type="GO" id="GO:0006450">
    <property type="term" value="P:regulation of translational fidelity"/>
    <property type="evidence" value="ECO:0007669"/>
    <property type="project" value="InterPro"/>
</dbReference>
<comment type="catalytic activity">
    <reaction evidence="4 6">
        <text>L-aspartyl-tRNA(Asn) + L-glutamine + ATP + H2O = L-asparaginyl-tRNA(Asn) + L-glutamate + ADP + phosphate + 2 H(+)</text>
        <dbReference type="Rhea" id="RHEA:14513"/>
        <dbReference type="Rhea" id="RHEA-COMP:9674"/>
        <dbReference type="Rhea" id="RHEA-COMP:9677"/>
        <dbReference type="ChEBI" id="CHEBI:15377"/>
        <dbReference type="ChEBI" id="CHEBI:15378"/>
        <dbReference type="ChEBI" id="CHEBI:29985"/>
        <dbReference type="ChEBI" id="CHEBI:30616"/>
        <dbReference type="ChEBI" id="CHEBI:43474"/>
        <dbReference type="ChEBI" id="CHEBI:58359"/>
        <dbReference type="ChEBI" id="CHEBI:78515"/>
        <dbReference type="ChEBI" id="CHEBI:78516"/>
        <dbReference type="ChEBI" id="CHEBI:456216"/>
    </reaction>
</comment>
<dbReference type="GO" id="GO:0050567">
    <property type="term" value="F:glutaminyl-tRNA synthase (glutamine-hydrolyzing) activity"/>
    <property type="evidence" value="ECO:0007669"/>
    <property type="project" value="UniProtKB-UniRule"/>
</dbReference>
<dbReference type="GO" id="GO:0070681">
    <property type="term" value="P:glutaminyl-tRNAGln biosynthesis via transamidation"/>
    <property type="evidence" value="ECO:0007669"/>
    <property type="project" value="TreeGrafter"/>
</dbReference>
<proteinExistence type="inferred from homology"/>
<protein>
    <recommendedName>
        <fullName evidence="6">Aspartyl/glutamyl-tRNA(Asn/Gln) amidotransferase subunit C</fullName>
        <shortName evidence="6">Asp/Glu-ADT subunit C</shortName>
        <ecNumber evidence="6">6.3.5.-</ecNumber>
    </recommendedName>
</protein>
<dbReference type="GO" id="GO:0050566">
    <property type="term" value="F:asparaginyl-tRNA synthase (glutamine-hydrolyzing) activity"/>
    <property type="evidence" value="ECO:0007669"/>
    <property type="project" value="RHEA"/>
</dbReference>
<dbReference type="GO" id="GO:0006412">
    <property type="term" value="P:translation"/>
    <property type="evidence" value="ECO:0007669"/>
    <property type="project" value="UniProtKB-UniRule"/>
</dbReference>
<dbReference type="PANTHER" id="PTHR15004:SF0">
    <property type="entry name" value="GLUTAMYL-TRNA(GLN) AMIDOTRANSFERASE SUBUNIT C, MITOCHONDRIAL"/>
    <property type="match status" value="1"/>
</dbReference>
<dbReference type="PANTHER" id="PTHR15004">
    <property type="entry name" value="GLUTAMYL-TRNA(GLN) AMIDOTRANSFERASE SUBUNIT C, MITOCHONDRIAL"/>
    <property type="match status" value="1"/>
</dbReference>
<dbReference type="Pfam" id="PF02686">
    <property type="entry name" value="GatC"/>
    <property type="match status" value="1"/>
</dbReference>
<evidence type="ECO:0000256" key="2">
    <source>
        <dbReference type="ARBA" id="ARBA00011123"/>
    </source>
</evidence>
<name>A0A1G9DEL4_9LACT</name>
<organism evidence="7 8">
    <name type="scientific">Alkalibacterium thalassium</name>
    <dbReference type="NCBI Taxonomy" id="426701"/>
    <lineage>
        <taxon>Bacteria</taxon>
        <taxon>Bacillati</taxon>
        <taxon>Bacillota</taxon>
        <taxon>Bacilli</taxon>
        <taxon>Lactobacillales</taxon>
        <taxon>Carnobacteriaceae</taxon>
        <taxon>Alkalibacterium</taxon>
    </lineage>
</organism>
<dbReference type="InterPro" id="IPR003837">
    <property type="entry name" value="GatC"/>
</dbReference>
<dbReference type="SUPFAM" id="SSF141000">
    <property type="entry name" value="Glu-tRNAGln amidotransferase C subunit"/>
    <property type="match status" value="1"/>
</dbReference>
<comment type="function">
    <text evidence="3 6">Allows the formation of correctly charged Asn-tRNA(Asn) or Gln-tRNA(Gln) through the transamidation of misacylated Asp-tRNA(Asn) or Glu-tRNA(Gln) in organisms which lack either or both of asparaginyl-tRNA or glutaminyl-tRNA synthetases. The reaction takes place in the presence of glutamine and ATP through an activated phospho-Asp-tRNA(Asn) or phospho-Glu-tRNA(Gln).</text>
</comment>
<sequence>MAINEETVKQVAKLAKLEIGEEDILTFTKEMDSIIEMVEQLEGLDTEGIEGTYHGLNEHNVWREDKAENGTDREDLFKNVKTHKDGYIEVPAMFDNGGSEA</sequence>
<comment type="subunit">
    <text evidence="2 6">Heterotrimer of A, B and C subunits.</text>
</comment>
<keyword evidence="6" id="KW-0648">Protein biosynthesis</keyword>
<dbReference type="AlphaFoldDB" id="A0A1G9DEL4"/>
<keyword evidence="8" id="KW-1185">Reference proteome</keyword>
<evidence type="ECO:0000256" key="1">
    <source>
        <dbReference type="ARBA" id="ARBA00010757"/>
    </source>
</evidence>
<dbReference type="NCBIfam" id="TIGR00135">
    <property type="entry name" value="gatC"/>
    <property type="match status" value="1"/>
</dbReference>
<dbReference type="HAMAP" id="MF_00122">
    <property type="entry name" value="GatC"/>
    <property type="match status" value="1"/>
</dbReference>
<evidence type="ECO:0000313" key="8">
    <source>
        <dbReference type="Proteomes" id="UP000199433"/>
    </source>
</evidence>
<accession>A0A1G9DEL4</accession>
<gene>
    <name evidence="6" type="primary">gatC</name>
    <name evidence="7" type="ORF">SAMN04488098_10449</name>
</gene>
<keyword evidence="6" id="KW-0067">ATP-binding</keyword>
<keyword evidence="7" id="KW-0808">Transferase</keyword>
<evidence type="ECO:0000256" key="3">
    <source>
        <dbReference type="ARBA" id="ARBA00024799"/>
    </source>
</evidence>
<reference evidence="8" key="1">
    <citation type="submission" date="2016-10" db="EMBL/GenBank/DDBJ databases">
        <authorList>
            <person name="Varghese N."/>
            <person name="Submissions S."/>
        </authorList>
    </citation>
    <scope>NUCLEOTIDE SEQUENCE [LARGE SCALE GENOMIC DNA]</scope>
    <source>
        <strain evidence="8">DSM 19181</strain>
    </source>
</reference>
<evidence type="ECO:0000256" key="6">
    <source>
        <dbReference type="HAMAP-Rule" id="MF_00122"/>
    </source>
</evidence>
<evidence type="ECO:0000313" key="7">
    <source>
        <dbReference type="EMBL" id="SDK62315.1"/>
    </source>
</evidence>
<keyword evidence="6" id="KW-0436">Ligase</keyword>
<dbReference type="OrthoDB" id="9813938at2"/>